<protein>
    <submittedName>
        <fullName evidence="4">Unnamed protein product</fullName>
    </submittedName>
</protein>
<feature type="transmembrane region" description="Helical" evidence="2">
    <location>
        <begin position="99"/>
        <end position="116"/>
    </location>
</feature>
<keyword evidence="5" id="KW-1185">Reference proteome</keyword>
<name>A0A9W6TWH6_9STRA</name>
<gene>
    <name evidence="4" type="ORF">Plil01_000804100</name>
</gene>
<evidence type="ECO:0000313" key="4">
    <source>
        <dbReference type="EMBL" id="GMF20646.1"/>
    </source>
</evidence>
<comment type="caution">
    <text evidence="4">The sequence shown here is derived from an EMBL/GenBank/DDBJ whole genome shotgun (WGS) entry which is preliminary data.</text>
</comment>
<dbReference type="EMBL" id="BSXW01000381">
    <property type="protein sequence ID" value="GMF20646.1"/>
    <property type="molecule type" value="Genomic_DNA"/>
</dbReference>
<keyword evidence="3" id="KW-0732">Signal</keyword>
<keyword evidence="2" id="KW-0472">Membrane</keyword>
<evidence type="ECO:0000256" key="3">
    <source>
        <dbReference type="SAM" id="SignalP"/>
    </source>
</evidence>
<evidence type="ECO:0000256" key="1">
    <source>
        <dbReference type="SAM" id="MobiDB-lite"/>
    </source>
</evidence>
<feature type="chain" id="PRO_5040942512" evidence="3">
    <location>
        <begin position="26"/>
        <end position="192"/>
    </location>
</feature>
<dbReference type="AlphaFoldDB" id="A0A9W6TWH6"/>
<sequence>MIKKVPRLWRALVMAILALWGLADGPDLVTSKMVINNQQSFRDAKAKQDADRRAVELQRQQILANTAAKFEERELQITPATRRSFSRLSSSSIRMKRSTPLWIMLVMAILALWGLVDGPSFVTSKLTTSSQQSLRDAKAQQDADRRAAELQRLQILTSTAAKFEERQRTNSNYDSNTSWNRRYRSSASTRQQ</sequence>
<organism evidence="4 5">
    <name type="scientific">Phytophthora lilii</name>
    <dbReference type="NCBI Taxonomy" id="2077276"/>
    <lineage>
        <taxon>Eukaryota</taxon>
        <taxon>Sar</taxon>
        <taxon>Stramenopiles</taxon>
        <taxon>Oomycota</taxon>
        <taxon>Peronosporomycetes</taxon>
        <taxon>Peronosporales</taxon>
        <taxon>Peronosporaceae</taxon>
        <taxon>Phytophthora</taxon>
    </lineage>
</organism>
<accession>A0A9W6TWH6</accession>
<evidence type="ECO:0000313" key="5">
    <source>
        <dbReference type="Proteomes" id="UP001165083"/>
    </source>
</evidence>
<feature type="compositionally biased region" description="Polar residues" evidence="1">
    <location>
        <begin position="169"/>
        <end position="192"/>
    </location>
</feature>
<feature type="region of interest" description="Disordered" evidence="1">
    <location>
        <begin position="165"/>
        <end position="192"/>
    </location>
</feature>
<feature type="signal peptide" evidence="3">
    <location>
        <begin position="1"/>
        <end position="25"/>
    </location>
</feature>
<dbReference type="OrthoDB" id="124731at2759"/>
<dbReference type="Proteomes" id="UP001165083">
    <property type="component" value="Unassembled WGS sequence"/>
</dbReference>
<keyword evidence="2" id="KW-0812">Transmembrane</keyword>
<evidence type="ECO:0000256" key="2">
    <source>
        <dbReference type="SAM" id="Phobius"/>
    </source>
</evidence>
<keyword evidence="2" id="KW-1133">Transmembrane helix</keyword>
<proteinExistence type="predicted"/>
<reference evidence="4" key="1">
    <citation type="submission" date="2023-04" db="EMBL/GenBank/DDBJ databases">
        <title>Phytophthora lilii NBRC 32176.</title>
        <authorList>
            <person name="Ichikawa N."/>
            <person name="Sato H."/>
            <person name="Tonouchi N."/>
        </authorList>
    </citation>
    <scope>NUCLEOTIDE SEQUENCE</scope>
    <source>
        <strain evidence="4">NBRC 32176</strain>
    </source>
</reference>